<accession>A0AAP0HSX3</accession>
<dbReference type="Proteomes" id="UP001419268">
    <property type="component" value="Unassembled WGS sequence"/>
</dbReference>
<evidence type="ECO:0000313" key="3">
    <source>
        <dbReference type="Proteomes" id="UP001419268"/>
    </source>
</evidence>
<feature type="compositionally biased region" description="Polar residues" evidence="1">
    <location>
        <begin position="98"/>
        <end position="107"/>
    </location>
</feature>
<gene>
    <name evidence="2" type="ORF">Scep_023583</name>
</gene>
<evidence type="ECO:0000256" key="1">
    <source>
        <dbReference type="SAM" id="MobiDB-lite"/>
    </source>
</evidence>
<organism evidence="2 3">
    <name type="scientific">Stephania cephalantha</name>
    <dbReference type="NCBI Taxonomy" id="152367"/>
    <lineage>
        <taxon>Eukaryota</taxon>
        <taxon>Viridiplantae</taxon>
        <taxon>Streptophyta</taxon>
        <taxon>Embryophyta</taxon>
        <taxon>Tracheophyta</taxon>
        <taxon>Spermatophyta</taxon>
        <taxon>Magnoliopsida</taxon>
        <taxon>Ranunculales</taxon>
        <taxon>Menispermaceae</taxon>
        <taxon>Menispermoideae</taxon>
        <taxon>Cissampelideae</taxon>
        <taxon>Stephania</taxon>
    </lineage>
</organism>
<proteinExistence type="predicted"/>
<dbReference type="EMBL" id="JBBNAG010000010">
    <property type="protein sequence ID" value="KAK9100153.1"/>
    <property type="molecule type" value="Genomic_DNA"/>
</dbReference>
<feature type="compositionally biased region" description="Low complexity" evidence="1">
    <location>
        <begin position="197"/>
        <end position="206"/>
    </location>
</feature>
<feature type="compositionally biased region" description="Low complexity" evidence="1">
    <location>
        <begin position="110"/>
        <end position="142"/>
    </location>
</feature>
<keyword evidence="3" id="KW-1185">Reference proteome</keyword>
<feature type="region of interest" description="Disordered" evidence="1">
    <location>
        <begin position="189"/>
        <end position="247"/>
    </location>
</feature>
<dbReference type="AlphaFoldDB" id="A0AAP0HSX3"/>
<comment type="caution">
    <text evidence="2">The sequence shown here is derived from an EMBL/GenBank/DDBJ whole genome shotgun (WGS) entry which is preliminary data.</text>
</comment>
<protein>
    <submittedName>
        <fullName evidence="2">Uncharacterized protein</fullName>
    </submittedName>
</protein>
<feature type="compositionally biased region" description="Basic residues" evidence="1">
    <location>
        <begin position="53"/>
        <end position="62"/>
    </location>
</feature>
<evidence type="ECO:0000313" key="2">
    <source>
        <dbReference type="EMBL" id="KAK9100153.1"/>
    </source>
</evidence>
<feature type="compositionally biased region" description="Low complexity" evidence="1">
    <location>
        <begin position="1"/>
        <end position="31"/>
    </location>
</feature>
<name>A0AAP0HSX3_9MAGN</name>
<feature type="region of interest" description="Disordered" evidence="1">
    <location>
        <begin position="1"/>
        <end position="170"/>
    </location>
</feature>
<sequence>MGETTTARLRPTRTTGARSSQVQRRAAAAWRLDVDEERRIGGSGGVSAAGSRRIARGRRWRTDRRGDTGPRTTDCAAAQGGRDTAARPRTMAGRSERSTQQPKTSSGLVAAAWTGSATTTATAADLRPARGGPAAPGVGAQRCRLNGNGGVAREERGGGERWGGGRQRDRAVEETAACDAAAQWRAVRGRRAKQAPASSSGGAARRWIAPSGRRMINGGVDAQQRRGDDSGNGAVNDAMTLSDRSEA</sequence>
<reference evidence="2 3" key="1">
    <citation type="submission" date="2024-01" db="EMBL/GenBank/DDBJ databases">
        <title>Genome assemblies of Stephania.</title>
        <authorList>
            <person name="Yang L."/>
        </authorList>
    </citation>
    <scope>NUCLEOTIDE SEQUENCE [LARGE SCALE GENOMIC DNA]</scope>
    <source>
        <strain evidence="2">JXDWG</strain>
        <tissue evidence="2">Leaf</tissue>
    </source>
</reference>